<protein>
    <submittedName>
        <fullName evidence="7">BTAD domain-containing putative transcriptional regulator</fullName>
    </submittedName>
</protein>
<dbReference type="PROSITE" id="PS51755">
    <property type="entry name" value="OMPR_PHOB"/>
    <property type="match status" value="1"/>
</dbReference>
<evidence type="ECO:0000259" key="6">
    <source>
        <dbReference type="PROSITE" id="PS51755"/>
    </source>
</evidence>
<dbReference type="SUPFAM" id="SSF52540">
    <property type="entry name" value="P-loop containing nucleoside triphosphate hydrolases"/>
    <property type="match status" value="1"/>
</dbReference>
<keyword evidence="8" id="KW-1185">Reference proteome</keyword>
<dbReference type="InterPro" id="IPR011990">
    <property type="entry name" value="TPR-like_helical_dom_sf"/>
</dbReference>
<dbReference type="InterPro" id="IPR016032">
    <property type="entry name" value="Sig_transdc_resp-reg_C-effctor"/>
</dbReference>
<dbReference type="InterPro" id="IPR001867">
    <property type="entry name" value="OmpR/PhoB-type_DNA-bd"/>
</dbReference>
<comment type="similarity">
    <text evidence="1">Belongs to the AfsR/DnrI/RedD regulatory family.</text>
</comment>
<reference evidence="7 8" key="1">
    <citation type="submission" date="2024-09" db="EMBL/GenBank/DDBJ databases">
        <authorList>
            <person name="Sun Q."/>
            <person name="Mori K."/>
        </authorList>
    </citation>
    <scope>NUCLEOTIDE SEQUENCE [LARGE SCALE GENOMIC DNA]</scope>
    <source>
        <strain evidence="7 8">CCM 3426</strain>
    </source>
</reference>
<keyword evidence="4" id="KW-0804">Transcription</keyword>
<dbReference type="CDD" id="cd15831">
    <property type="entry name" value="BTAD"/>
    <property type="match status" value="1"/>
</dbReference>
<dbReference type="Gene3D" id="1.10.10.10">
    <property type="entry name" value="Winged helix-like DNA-binding domain superfamily/Winged helix DNA-binding domain"/>
    <property type="match status" value="1"/>
</dbReference>
<dbReference type="SMART" id="SM00862">
    <property type="entry name" value="Trans_reg_C"/>
    <property type="match status" value="1"/>
</dbReference>
<comment type="caution">
    <text evidence="7">The sequence shown here is derived from an EMBL/GenBank/DDBJ whole genome shotgun (WGS) entry which is preliminary data.</text>
</comment>
<keyword evidence="2" id="KW-0805">Transcription regulation</keyword>
<dbReference type="Pfam" id="PF03704">
    <property type="entry name" value="BTAD"/>
    <property type="match status" value="1"/>
</dbReference>
<evidence type="ECO:0000256" key="5">
    <source>
        <dbReference type="PROSITE-ProRule" id="PRU01091"/>
    </source>
</evidence>
<dbReference type="InterPro" id="IPR041664">
    <property type="entry name" value="AAA_16"/>
</dbReference>
<dbReference type="PANTHER" id="PTHR35807:SF1">
    <property type="entry name" value="TRANSCRIPTIONAL REGULATOR REDD"/>
    <property type="match status" value="1"/>
</dbReference>
<dbReference type="SUPFAM" id="SSF46894">
    <property type="entry name" value="C-terminal effector domain of the bipartite response regulators"/>
    <property type="match status" value="1"/>
</dbReference>
<accession>A0ABV5IBQ1</accession>
<evidence type="ECO:0000313" key="7">
    <source>
        <dbReference type="EMBL" id="MFB9201772.1"/>
    </source>
</evidence>
<dbReference type="Gene3D" id="1.25.40.10">
    <property type="entry name" value="Tetratricopeptide repeat domain"/>
    <property type="match status" value="1"/>
</dbReference>
<proteinExistence type="inferred from homology"/>
<gene>
    <name evidence="7" type="ORF">ACFFV7_11260</name>
</gene>
<dbReference type="SMART" id="SM01043">
    <property type="entry name" value="BTAD"/>
    <property type="match status" value="1"/>
</dbReference>
<dbReference type="InterPro" id="IPR051677">
    <property type="entry name" value="AfsR-DnrI-RedD_regulator"/>
</dbReference>
<evidence type="ECO:0000256" key="2">
    <source>
        <dbReference type="ARBA" id="ARBA00023015"/>
    </source>
</evidence>
<sequence>MEFRVLGPLEVRDADGGTVALGGPRPRAVLARLLVAQGAVVPADTLIEDIYGGAAPPSALPTLHSYVSNLRRAVEPGRGPRTRPRTLIARPPGYLLAADDVDALRFADLVNRAEFRSAGEALACLEEALELWRGSPYEEFQDEPWAVTEVSRLRELRLVAVERRARALLDLGRPQPLISELEAETAANPLRERLWSLLALSLYRTGRQAEALAVLRMAARRLSDELGLDPGPELRSLESDILRQVDSLEPVRDTPELVAAPRPVDTLHGREAQLAELMALPERATRTGLAVAEVSGEPGIGKTRLLEAFGERCARHGRLVLWGRCHDAEGTPALWPWTQVFEALAAHCPPPDREALSGLLDHRPDPLPPGKGSADALLSRRNQAVARWLGTASRAQPLVIVLDDLQWADPASLDLLRHLVMLVRDGAVTLVAAFRSGTGDVLGRLVRYDLLRLRLTGVGPEAVGAIAADLGVELDGEACARMADCTGGNPFFLRESIKLMAQDPDVDEVPAAVTELVRLRLDALAEVAGTLAVAALVGREFDPAVVARVAGEEAYELLDRAVRGGLLAARPGGRLAFAHDLVREALVRDLPPLRKAALHRDVAAALSRRPSTDVEVLAHHAVQAGPVAYGEAVRWARAAAEQAGLRLAYAESASWLGHAVTAHDASGGDPAEHVELLLGQVRALLAAGEPARARQVRDTAVRAADRVVAGGPMLRVRALTSFDTPSIWTLRDPYGAADPLLVRRFEGALNELPESDGPERAMLLAGLAQELYDASGDPRADALSAQAVAMARRLGDRRLLMRAINARHLSLPRPLHVHELMDLAAELHELAADEPAFQLLANMMDAHNRLELFDVTGADLAAAHCDDLLERLPLPWPRFQHTLWRAGRLVLRGHFDEAEDLYADAADQATRLGIWHAARSVTAGRVVLDYHRGTLAGAGPLIDALQGVNTALDQAARTLHLHAQGRVDEARELNGQPLLDRSRPSTLCLRAAAAAALGRVHECRALYEALLPYSGRITVLSACAWVGPVDWHLALLAEATGRYESAARHLTTLERLAARNGLAWWRDRAVEARRRPCRKHLQLATSG</sequence>
<evidence type="ECO:0000313" key="8">
    <source>
        <dbReference type="Proteomes" id="UP001589647"/>
    </source>
</evidence>
<dbReference type="EMBL" id="JBHMEI010000006">
    <property type="protein sequence ID" value="MFB9201772.1"/>
    <property type="molecule type" value="Genomic_DNA"/>
</dbReference>
<evidence type="ECO:0000256" key="4">
    <source>
        <dbReference type="ARBA" id="ARBA00023163"/>
    </source>
</evidence>
<dbReference type="InterPro" id="IPR005158">
    <property type="entry name" value="BTAD"/>
</dbReference>
<dbReference type="Proteomes" id="UP001589647">
    <property type="component" value="Unassembled WGS sequence"/>
</dbReference>
<name>A0ABV5IBQ1_9ACTN</name>
<dbReference type="PANTHER" id="PTHR35807">
    <property type="entry name" value="TRANSCRIPTIONAL REGULATOR REDD-RELATED"/>
    <property type="match status" value="1"/>
</dbReference>
<dbReference type="SUPFAM" id="SSF48452">
    <property type="entry name" value="TPR-like"/>
    <property type="match status" value="1"/>
</dbReference>
<dbReference type="InterPro" id="IPR027417">
    <property type="entry name" value="P-loop_NTPase"/>
</dbReference>
<dbReference type="RefSeq" id="WP_189647350.1">
    <property type="nucleotide sequence ID" value="NZ_BMRC01000004.1"/>
</dbReference>
<keyword evidence="3 5" id="KW-0238">DNA-binding</keyword>
<dbReference type="Pfam" id="PF13191">
    <property type="entry name" value="AAA_16"/>
    <property type="match status" value="1"/>
</dbReference>
<evidence type="ECO:0000256" key="3">
    <source>
        <dbReference type="ARBA" id="ARBA00023125"/>
    </source>
</evidence>
<dbReference type="Gene3D" id="3.40.50.300">
    <property type="entry name" value="P-loop containing nucleotide triphosphate hydrolases"/>
    <property type="match status" value="1"/>
</dbReference>
<evidence type="ECO:0000256" key="1">
    <source>
        <dbReference type="ARBA" id="ARBA00005820"/>
    </source>
</evidence>
<organism evidence="7 8">
    <name type="scientific">Nonomuraea spiralis</name>
    <dbReference type="NCBI Taxonomy" id="46182"/>
    <lineage>
        <taxon>Bacteria</taxon>
        <taxon>Bacillati</taxon>
        <taxon>Actinomycetota</taxon>
        <taxon>Actinomycetes</taxon>
        <taxon>Streptosporangiales</taxon>
        <taxon>Streptosporangiaceae</taxon>
        <taxon>Nonomuraea</taxon>
    </lineage>
</organism>
<dbReference type="InterPro" id="IPR036388">
    <property type="entry name" value="WH-like_DNA-bd_sf"/>
</dbReference>
<feature type="DNA-binding region" description="OmpR/PhoB-type" evidence="5">
    <location>
        <begin position="1"/>
        <end position="98"/>
    </location>
</feature>
<feature type="domain" description="OmpR/PhoB-type" evidence="6">
    <location>
        <begin position="1"/>
        <end position="98"/>
    </location>
</feature>